<organism evidence="2 3">
    <name type="scientific">Paralvinella palmiformis</name>
    <dbReference type="NCBI Taxonomy" id="53620"/>
    <lineage>
        <taxon>Eukaryota</taxon>
        <taxon>Metazoa</taxon>
        <taxon>Spiralia</taxon>
        <taxon>Lophotrochozoa</taxon>
        <taxon>Annelida</taxon>
        <taxon>Polychaeta</taxon>
        <taxon>Sedentaria</taxon>
        <taxon>Canalipalpata</taxon>
        <taxon>Terebellida</taxon>
        <taxon>Terebelliformia</taxon>
        <taxon>Alvinellidae</taxon>
        <taxon>Paralvinella</taxon>
    </lineage>
</organism>
<accession>A0AAD9K4I0</accession>
<name>A0AAD9K4I0_9ANNE</name>
<feature type="compositionally biased region" description="Basic and acidic residues" evidence="1">
    <location>
        <begin position="189"/>
        <end position="200"/>
    </location>
</feature>
<feature type="compositionally biased region" description="Basic and acidic residues" evidence="1">
    <location>
        <begin position="146"/>
        <end position="179"/>
    </location>
</feature>
<dbReference type="Proteomes" id="UP001208570">
    <property type="component" value="Unassembled WGS sequence"/>
</dbReference>
<reference evidence="2" key="1">
    <citation type="journal article" date="2023" name="Mol. Biol. Evol.">
        <title>Third-Generation Sequencing Reveals the Adaptive Role of the Epigenome in Three Deep-Sea Polychaetes.</title>
        <authorList>
            <person name="Perez M."/>
            <person name="Aroh O."/>
            <person name="Sun Y."/>
            <person name="Lan Y."/>
            <person name="Juniper S.K."/>
            <person name="Young C.R."/>
            <person name="Angers B."/>
            <person name="Qian P.Y."/>
        </authorList>
    </citation>
    <scope>NUCLEOTIDE SEQUENCE</scope>
    <source>
        <strain evidence="2">P08H-3</strain>
    </source>
</reference>
<comment type="caution">
    <text evidence="2">The sequence shown here is derived from an EMBL/GenBank/DDBJ whole genome shotgun (WGS) entry which is preliminary data.</text>
</comment>
<sequence>MHSPNPSRSNSREPLYRATSLKARSRSPSPDPGPTPQPQLDYYGSANLTDRSRSPSPASTAASSSRRKRAPRKLPATPQKPSSLNLAQAKKHPGAKMPHVLPSPTIPQPHKSPGSINFPKLNASPTRLPIAGSPTAAPQPQPRPDPAARARGYDDRRQPAARTGSHDRLNRDRSRDRSRYSSPMLNNARPDRRSPGDRHPAAIARSVSSSNLPNGFKPRPSRASRDRTRDLRPSPGTQSAAHSEHSDESDEDDWC</sequence>
<protein>
    <submittedName>
        <fullName evidence="2">Uncharacterized protein</fullName>
    </submittedName>
</protein>
<dbReference type="AlphaFoldDB" id="A0AAD9K4I0"/>
<feature type="compositionally biased region" description="Low complexity" evidence="1">
    <location>
        <begin position="54"/>
        <end position="64"/>
    </location>
</feature>
<evidence type="ECO:0000256" key="1">
    <source>
        <dbReference type="SAM" id="MobiDB-lite"/>
    </source>
</evidence>
<gene>
    <name evidence="2" type="ORF">LSH36_59g03001</name>
</gene>
<feature type="region of interest" description="Disordered" evidence="1">
    <location>
        <begin position="1"/>
        <end position="255"/>
    </location>
</feature>
<proteinExistence type="predicted"/>
<dbReference type="EMBL" id="JAODUP010000059">
    <property type="protein sequence ID" value="KAK2164749.1"/>
    <property type="molecule type" value="Genomic_DNA"/>
</dbReference>
<keyword evidence="3" id="KW-1185">Reference proteome</keyword>
<evidence type="ECO:0000313" key="2">
    <source>
        <dbReference type="EMBL" id="KAK2164749.1"/>
    </source>
</evidence>
<feature type="compositionally biased region" description="Basic and acidic residues" evidence="1">
    <location>
        <begin position="223"/>
        <end position="232"/>
    </location>
</feature>
<evidence type="ECO:0000313" key="3">
    <source>
        <dbReference type="Proteomes" id="UP001208570"/>
    </source>
</evidence>